<proteinExistence type="predicted"/>
<gene>
    <name evidence="3" type="ORF">LTR78_009336</name>
</gene>
<protein>
    <submittedName>
        <fullName evidence="3">Uncharacterized protein</fullName>
    </submittedName>
</protein>
<evidence type="ECO:0000256" key="1">
    <source>
        <dbReference type="SAM" id="Coils"/>
    </source>
</evidence>
<feature type="region of interest" description="Disordered" evidence="2">
    <location>
        <begin position="261"/>
        <end position="292"/>
    </location>
</feature>
<dbReference type="Proteomes" id="UP001274830">
    <property type="component" value="Unassembled WGS sequence"/>
</dbReference>
<organism evidence="3 4">
    <name type="scientific">Recurvomyces mirabilis</name>
    <dbReference type="NCBI Taxonomy" id="574656"/>
    <lineage>
        <taxon>Eukaryota</taxon>
        <taxon>Fungi</taxon>
        <taxon>Dikarya</taxon>
        <taxon>Ascomycota</taxon>
        <taxon>Pezizomycotina</taxon>
        <taxon>Dothideomycetes</taxon>
        <taxon>Dothideomycetidae</taxon>
        <taxon>Mycosphaerellales</taxon>
        <taxon>Teratosphaeriaceae</taxon>
        <taxon>Recurvomyces</taxon>
    </lineage>
</organism>
<evidence type="ECO:0000313" key="4">
    <source>
        <dbReference type="Proteomes" id="UP001274830"/>
    </source>
</evidence>
<comment type="caution">
    <text evidence="3">The sequence shown here is derived from an EMBL/GenBank/DDBJ whole genome shotgun (WGS) entry which is preliminary data.</text>
</comment>
<evidence type="ECO:0000313" key="3">
    <source>
        <dbReference type="EMBL" id="KAK3670764.1"/>
    </source>
</evidence>
<keyword evidence="1" id="KW-0175">Coiled coil</keyword>
<dbReference type="EMBL" id="JAUTXT010000051">
    <property type="protein sequence ID" value="KAK3670764.1"/>
    <property type="molecule type" value="Genomic_DNA"/>
</dbReference>
<sequence length="292" mass="31660">MPKVPGAAGMPEVQAPNSTSLPALSDFINGAPPSSILSHYDAEDDLFPQPMLDCENGLVQLSNQTSPGTETNTQHSRCDTDLIGTIQSLSGQTATQAAAYTTLVHAHEALVRDSIQSDQNRNAAISHTNMLQDQLRQAQCSLASYYTHFEELRRDITSKNETIKALRDYNNQYAKQQAELTRALLDIAQFRSSQDTGHQSSTLWHSSQTSVSNTLPIQQSYLPEAKASTTLLNTPMQPAASLPSGSFQSINYASCHGHDSMLPPLAPRAERDQDVVNAPKAKAKAGKKAKGQ</sequence>
<keyword evidence="4" id="KW-1185">Reference proteome</keyword>
<feature type="compositionally biased region" description="Basic residues" evidence="2">
    <location>
        <begin position="281"/>
        <end position="292"/>
    </location>
</feature>
<reference evidence="3" key="1">
    <citation type="submission" date="2023-07" db="EMBL/GenBank/DDBJ databases">
        <title>Black Yeasts Isolated from many extreme environments.</title>
        <authorList>
            <person name="Coleine C."/>
            <person name="Stajich J.E."/>
            <person name="Selbmann L."/>
        </authorList>
    </citation>
    <scope>NUCLEOTIDE SEQUENCE</scope>
    <source>
        <strain evidence="3">CCFEE 5485</strain>
    </source>
</reference>
<accession>A0AAE0WGK1</accession>
<dbReference type="AlphaFoldDB" id="A0AAE0WGK1"/>
<evidence type="ECO:0000256" key="2">
    <source>
        <dbReference type="SAM" id="MobiDB-lite"/>
    </source>
</evidence>
<name>A0AAE0WGK1_9PEZI</name>
<feature type="coiled-coil region" evidence="1">
    <location>
        <begin position="159"/>
        <end position="186"/>
    </location>
</feature>